<dbReference type="SUPFAM" id="SSF58014">
    <property type="entry name" value="Coiled-coil domain of nucleotide exchange factor GrpE"/>
    <property type="match status" value="1"/>
</dbReference>
<keyword evidence="3" id="KW-0963">Cytoplasm</keyword>
<dbReference type="InterPro" id="IPR000740">
    <property type="entry name" value="GrpE"/>
</dbReference>
<evidence type="ECO:0000256" key="4">
    <source>
        <dbReference type="RuleBase" id="RU000639"/>
    </source>
</evidence>
<evidence type="ECO:0000256" key="6">
    <source>
        <dbReference type="SAM" id="MobiDB-lite"/>
    </source>
</evidence>
<evidence type="ECO:0000256" key="2">
    <source>
        <dbReference type="ARBA" id="ARBA00023186"/>
    </source>
</evidence>
<dbReference type="EMBL" id="CADCVO010000190">
    <property type="protein sequence ID" value="CAA9482194.1"/>
    <property type="molecule type" value="Genomic_DNA"/>
</dbReference>
<keyword evidence="2 3" id="KW-0143">Chaperone</keyword>
<dbReference type="GO" id="GO:0006457">
    <property type="term" value="P:protein folding"/>
    <property type="evidence" value="ECO:0007669"/>
    <property type="project" value="InterPro"/>
</dbReference>
<dbReference type="GO" id="GO:0005737">
    <property type="term" value="C:cytoplasm"/>
    <property type="evidence" value="ECO:0007669"/>
    <property type="project" value="UniProtKB-SubCell"/>
</dbReference>
<proteinExistence type="inferred from homology"/>
<dbReference type="CDD" id="cd00446">
    <property type="entry name" value="GrpE"/>
    <property type="match status" value="1"/>
</dbReference>
<comment type="subunit">
    <text evidence="3">Homodimer.</text>
</comment>
<dbReference type="PRINTS" id="PR00773">
    <property type="entry name" value="GRPEPROTEIN"/>
</dbReference>
<accession>A0A6J4RUX4</accession>
<dbReference type="GO" id="GO:0000774">
    <property type="term" value="F:adenyl-nucleotide exchange factor activity"/>
    <property type="evidence" value="ECO:0007669"/>
    <property type="project" value="InterPro"/>
</dbReference>
<feature type="compositionally biased region" description="Low complexity" evidence="6">
    <location>
        <begin position="25"/>
        <end position="73"/>
    </location>
</feature>
<comment type="function">
    <text evidence="3 4">Participates actively in the response to hyperosmotic and heat shock by preventing the aggregation of stress-denatured proteins, in association with DnaK and GrpE. It is the nucleotide exchange factor for DnaK and may function as a thermosensor. Unfolded proteins bind initially to DnaJ; upon interaction with the DnaJ-bound protein, DnaK hydrolyzes its bound ATP, resulting in the formation of a stable complex. GrpE releases ADP from DnaK; ATP binding to DnaK triggers the release of the substrate protein, thus completing the reaction cycle. Several rounds of ATP-dependent interactions between DnaJ, DnaK and GrpE are required for fully efficient folding.</text>
</comment>
<comment type="similarity">
    <text evidence="1 3 5">Belongs to the GrpE family.</text>
</comment>
<evidence type="ECO:0000256" key="1">
    <source>
        <dbReference type="ARBA" id="ARBA00009054"/>
    </source>
</evidence>
<dbReference type="HAMAP" id="MF_01151">
    <property type="entry name" value="GrpE"/>
    <property type="match status" value="1"/>
</dbReference>
<dbReference type="Gene3D" id="3.90.20.20">
    <property type="match status" value="1"/>
</dbReference>
<feature type="compositionally biased region" description="Basic and acidic residues" evidence="6">
    <location>
        <begin position="74"/>
        <end position="85"/>
    </location>
</feature>
<dbReference type="PANTHER" id="PTHR21237">
    <property type="entry name" value="GRPE PROTEIN"/>
    <property type="match status" value="1"/>
</dbReference>
<dbReference type="SUPFAM" id="SSF51064">
    <property type="entry name" value="Head domain of nucleotide exchange factor GrpE"/>
    <property type="match status" value="1"/>
</dbReference>
<dbReference type="PANTHER" id="PTHR21237:SF23">
    <property type="entry name" value="GRPE PROTEIN HOMOLOG, MITOCHONDRIAL"/>
    <property type="match status" value="1"/>
</dbReference>
<reference evidence="7" key="1">
    <citation type="submission" date="2020-02" db="EMBL/GenBank/DDBJ databases">
        <authorList>
            <person name="Meier V. D."/>
        </authorList>
    </citation>
    <scope>NUCLEOTIDE SEQUENCE</scope>
    <source>
        <strain evidence="7">AVDCRST_MAG13</strain>
    </source>
</reference>
<gene>
    <name evidence="3" type="primary">grpE</name>
    <name evidence="7" type="ORF">AVDCRST_MAG13-1237</name>
</gene>
<dbReference type="AlphaFoldDB" id="A0A6J4RUX4"/>
<dbReference type="PROSITE" id="PS01071">
    <property type="entry name" value="GRPE"/>
    <property type="match status" value="1"/>
</dbReference>
<dbReference type="InterPro" id="IPR013805">
    <property type="entry name" value="GrpE_CC"/>
</dbReference>
<dbReference type="InterPro" id="IPR009012">
    <property type="entry name" value="GrpE_head"/>
</dbReference>
<dbReference type="GO" id="GO:0051087">
    <property type="term" value="F:protein-folding chaperone binding"/>
    <property type="evidence" value="ECO:0007669"/>
    <property type="project" value="InterPro"/>
</dbReference>
<evidence type="ECO:0000313" key="7">
    <source>
        <dbReference type="EMBL" id="CAA9482194.1"/>
    </source>
</evidence>
<evidence type="ECO:0000256" key="5">
    <source>
        <dbReference type="RuleBase" id="RU004478"/>
    </source>
</evidence>
<dbReference type="Gene3D" id="2.30.22.10">
    <property type="entry name" value="Head domain of nucleotide exchange factor GrpE"/>
    <property type="match status" value="1"/>
</dbReference>
<comment type="subcellular location">
    <subcellularLocation>
        <location evidence="3">Cytoplasm</location>
    </subcellularLocation>
</comment>
<protein>
    <recommendedName>
        <fullName evidence="3 4">Protein GrpE</fullName>
    </recommendedName>
    <alternativeName>
        <fullName evidence="3">HSP-70 cofactor</fullName>
    </alternativeName>
</protein>
<dbReference type="GO" id="GO:0042803">
    <property type="term" value="F:protein homodimerization activity"/>
    <property type="evidence" value="ECO:0007669"/>
    <property type="project" value="InterPro"/>
</dbReference>
<keyword evidence="3 4" id="KW-0346">Stress response</keyword>
<evidence type="ECO:0000256" key="3">
    <source>
        <dbReference type="HAMAP-Rule" id="MF_01151"/>
    </source>
</evidence>
<feature type="region of interest" description="Disordered" evidence="6">
    <location>
        <begin position="1"/>
        <end position="85"/>
    </location>
</feature>
<organism evidence="7">
    <name type="scientific">uncultured Solirubrobacteraceae bacterium</name>
    <dbReference type="NCBI Taxonomy" id="1162706"/>
    <lineage>
        <taxon>Bacteria</taxon>
        <taxon>Bacillati</taxon>
        <taxon>Actinomycetota</taxon>
        <taxon>Thermoleophilia</taxon>
        <taxon>Solirubrobacterales</taxon>
        <taxon>Solirubrobacteraceae</taxon>
        <taxon>environmental samples</taxon>
    </lineage>
</organism>
<sequence>MSEQTNTTPAADPAAGGAPGQELPATDGAQEPAPAAAPETATGAPAPADGPEPTAETTIPAGDAAAAEAAAEQQAERAGADEPDYKDLYLRARADMENVRKRARRDVGAAEARGIGRLAKELLPALDNFDRALAAAEAEEGDGEHHLTKGIRLVQQELIGALTRIGIEVESPQGEAFDPHRHEALAQHPVEGTEAGTIVEVWQPGYRYQETILRPAKVVVSS</sequence>
<name>A0A6J4RUX4_9ACTN</name>
<dbReference type="Pfam" id="PF01025">
    <property type="entry name" value="GrpE"/>
    <property type="match status" value="1"/>
</dbReference>
<dbReference type="GO" id="GO:0051082">
    <property type="term" value="F:unfolded protein binding"/>
    <property type="evidence" value="ECO:0007669"/>
    <property type="project" value="TreeGrafter"/>
</dbReference>